<dbReference type="GO" id="GO:0016301">
    <property type="term" value="F:kinase activity"/>
    <property type="evidence" value="ECO:0007669"/>
    <property type="project" value="UniProtKB-KW"/>
</dbReference>
<protein>
    <submittedName>
        <fullName evidence="7">52 kD repressor of inhibitor of protein kinase</fullName>
    </submittedName>
</protein>
<name>A0A131YHZ3_RHIAP</name>
<evidence type="ECO:0000256" key="2">
    <source>
        <dbReference type="ARBA" id="ARBA00022771"/>
    </source>
</evidence>
<dbReference type="AlphaFoldDB" id="A0A131YHZ3"/>
<sequence>MSIKAGKGHKACCAALWSNNSGRNSAAKFFRFPADDRCDVWRNYTKRADLEVLTGEQMYNGCRLCSDHFAESAFANPAKRRLLWTAVPTVAVEVRSPIDEGPSLAEATAAAAQDHPGQKSIAQIAEGGPTRASSVFPESPSHLGHLISLCHKQVYQQS</sequence>
<feature type="domain" description="THAP-type" evidence="6">
    <location>
        <begin position="6"/>
        <end position="91"/>
    </location>
</feature>
<proteinExistence type="predicted"/>
<evidence type="ECO:0000256" key="3">
    <source>
        <dbReference type="ARBA" id="ARBA00022833"/>
    </source>
</evidence>
<organism evidence="7">
    <name type="scientific">Rhipicephalus appendiculatus</name>
    <name type="common">Brown ear tick</name>
    <dbReference type="NCBI Taxonomy" id="34631"/>
    <lineage>
        <taxon>Eukaryota</taxon>
        <taxon>Metazoa</taxon>
        <taxon>Ecdysozoa</taxon>
        <taxon>Arthropoda</taxon>
        <taxon>Chelicerata</taxon>
        <taxon>Arachnida</taxon>
        <taxon>Acari</taxon>
        <taxon>Parasitiformes</taxon>
        <taxon>Ixodida</taxon>
        <taxon>Ixodoidea</taxon>
        <taxon>Ixodidae</taxon>
        <taxon>Rhipicephalinae</taxon>
        <taxon>Rhipicephalus</taxon>
        <taxon>Rhipicephalus</taxon>
    </lineage>
</organism>
<keyword evidence="7" id="KW-0808">Transferase</keyword>
<evidence type="ECO:0000256" key="1">
    <source>
        <dbReference type="ARBA" id="ARBA00022723"/>
    </source>
</evidence>
<evidence type="ECO:0000256" key="5">
    <source>
        <dbReference type="PROSITE-ProRule" id="PRU00309"/>
    </source>
</evidence>
<dbReference type="SUPFAM" id="SSF57716">
    <property type="entry name" value="Glucocorticoid receptor-like (DNA-binding domain)"/>
    <property type="match status" value="1"/>
</dbReference>
<dbReference type="SMART" id="SM00980">
    <property type="entry name" value="THAP"/>
    <property type="match status" value="1"/>
</dbReference>
<dbReference type="InterPro" id="IPR006612">
    <property type="entry name" value="THAP_Znf"/>
</dbReference>
<dbReference type="PROSITE" id="PS50950">
    <property type="entry name" value="ZF_THAP"/>
    <property type="match status" value="1"/>
</dbReference>
<evidence type="ECO:0000259" key="6">
    <source>
        <dbReference type="PROSITE" id="PS50950"/>
    </source>
</evidence>
<dbReference type="Pfam" id="PF05485">
    <property type="entry name" value="THAP"/>
    <property type="match status" value="1"/>
</dbReference>
<evidence type="ECO:0000313" key="7">
    <source>
        <dbReference type="EMBL" id="JAP78933.1"/>
    </source>
</evidence>
<evidence type="ECO:0000256" key="4">
    <source>
        <dbReference type="ARBA" id="ARBA00023125"/>
    </source>
</evidence>
<dbReference type="GO" id="GO:0008270">
    <property type="term" value="F:zinc ion binding"/>
    <property type="evidence" value="ECO:0007669"/>
    <property type="project" value="UniProtKB-KW"/>
</dbReference>
<keyword evidence="7" id="KW-0418">Kinase</keyword>
<accession>A0A131YHZ3</accession>
<reference evidence="7" key="1">
    <citation type="journal article" date="2016" name="Ticks Tick Borne Dis.">
        <title>De novo assembly and annotation of the salivary gland transcriptome of Rhipicephalus appendiculatus male and female ticks during blood feeding.</title>
        <authorList>
            <person name="de Castro M.H."/>
            <person name="de Klerk D."/>
            <person name="Pienaar R."/>
            <person name="Latif A.A."/>
            <person name="Rees D.J."/>
            <person name="Mans B.J."/>
        </authorList>
    </citation>
    <scope>NUCLEOTIDE SEQUENCE</scope>
    <source>
        <tissue evidence="7">Salivary glands</tissue>
    </source>
</reference>
<keyword evidence="3" id="KW-0862">Zinc</keyword>
<keyword evidence="1" id="KW-0479">Metal-binding</keyword>
<dbReference type="GO" id="GO:0003677">
    <property type="term" value="F:DNA binding"/>
    <property type="evidence" value="ECO:0007669"/>
    <property type="project" value="UniProtKB-UniRule"/>
</dbReference>
<dbReference type="EMBL" id="GEDV01009624">
    <property type="protein sequence ID" value="JAP78933.1"/>
    <property type="molecule type" value="Transcribed_RNA"/>
</dbReference>
<keyword evidence="4 5" id="KW-0238">DNA-binding</keyword>
<keyword evidence="2 5" id="KW-0863">Zinc-finger</keyword>